<feature type="transmembrane region" description="Helical" evidence="8">
    <location>
        <begin position="88"/>
        <end position="106"/>
    </location>
</feature>
<dbReference type="PROSITE" id="PS50262">
    <property type="entry name" value="G_PROTEIN_RECEP_F1_2"/>
    <property type="match status" value="1"/>
</dbReference>
<evidence type="ECO:0000313" key="10">
    <source>
        <dbReference type="EMBL" id="CAF0827265.1"/>
    </source>
</evidence>
<name>A0A814USV7_ADIRI</name>
<keyword evidence="2 8" id="KW-0812">Transmembrane</keyword>
<dbReference type="GO" id="GO:0005886">
    <property type="term" value="C:plasma membrane"/>
    <property type="evidence" value="ECO:0007669"/>
    <property type="project" value="TreeGrafter"/>
</dbReference>
<proteinExistence type="predicted"/>
<feature type="transmembrane region" description="Helical" evidence="8">
    <location>
        <begin position="16"/>
        <end position="35"/>
    </location>
</feature>
<evidence type="ECO:0000256" key="7">
    <source>
        <dbReference type="ARBA" id="ARBA00023224"/>
    </source>
</evidence>
<keyword evidence="7" id="KW-0807">Transducer</keyword>
<dbReference type="Gene3D" id="1.20.1070.10">
    <property type="entry name" value="Rhodopsin 7-helix transmembrane proteins"/>
    <property type="match status" value="1"/>
</dbReference>
<protein>
    <recommendedName>
        <fullName evidence="9">G-protein coupled receptors family 1 profile domain-containing protein</fullName>
    </recommendedName>
</protein>
<dbReference type="PANTHER" id="PTHR24243:SF230">
    <property type="entry name" value="G-PROTEIN COUPLED RECEPTORS FAMILY 1 PROFILE DOMAIN-CONTAINING PROTEIN"/>
    <property type="match status" value="1"/>
</dbReference>
<dbReference type="SUPFAM" id="SSF81321">
    <property type="entry name" value="Family A G protein-coupled receptor-like"/>
    <property type="match status" value="1"/>
</dbReference>
<feature type="domain" description="G-protein coupled receptors family 1 profile" evidence="9">
    <location>
        <begin position="26"/>
        <end position="282"/>
    </location>
</feature>
<dbReference type="GO" id="GO:0004930">
    <property type="term" value="F:G protein-coupled receptor activity"/>
    <property type="evidence" value="ECO:0007669"/>
    <property type="project" value="UniProtKB-KW"/>
</dbReference>
<evidence type="ECO:0000256" key="4">
    <source>
        <dbReference type="ARBA" id="ARBA00023040"/>
    </source>
</evidence>
<dbReference type="EMBL" id="CAJNOJ010000134">
    <property type="protein sequence ID" value="CAF1177425.1"/>
    <property type="molecule type" value="Genomic_DNA"/>
</dbReference>
<evidence type="ECO:0000256" key="3">
    <source>
        <dbReference type="ARBA" id="ARBA00022989"/>
    </source>
</evidence>
<keyword evidence="6" id="KW-0675">Receptor</keyword>
<dbReference type="EMBL" id="CAJNOR010000173">
    <property type="protein sequence ID" value="CAF0827265.1"/>
    <property type="molecule type" value="Genomic_DNA"/>
</dbReference>
<keyword evidence="12" id="KW-1185">Reference proteome</keyword>
<evidence type="ECO:0000256" key="1">
    <source>
        <dbReference type="ARBA" id="ARBA00004141"/>
    </source>
</evidence>
<keyword evidence="4" id="KW-0297">G-protein coupled receptor</keyword>
<comment type="subcellular location">
    <subcellularLocation>
        <location evidence="1">Membrane</location>
        <topology evidence="1">Multi-pass membrane protein</topology>
    </subcellularLocation>
</comment>
<accession>A0A814USV7</accession>
<reference evidence="11" key="1">
    <citation type="submission" date="2021-02" db="EMBL/GenBank/DDBJ databases">
        <authorList>
            <person name="Nowell W R."/>
        </authorList>
    </citation>
    <scope>NUCLEOTIDE SEQUENCE</scope>
</reference>
<gene>
    <name evidence="11" type="ORF">EDS130_LOCUS24050</name>
    <name evidence="10" type="ORF">XAT740_LOCUS4275</name>
</gene>
<comment type="caution">
    <text evidence="11">The sequence shown here is derived from an EMBL/GenBank/DDBJ whole genome shotgun (WGS) entry which is preliminary data.</text>
</comment>
<feature type="transmembrane region" description="Helical" evidence="8">
    <location>
        <begin position="126"/>
        <end position="151"/>
    </location>
</feature>
<evidence type="ECO:0000256" key="5">
    <source>
        <dbReference type="ARBA" id="ARBA00023136"/>
    </source>
</evidence>
<evidence type="ECO:0000256" key="8">
    <source>
        <dbReference type="SAM" id="Phobius"/>
    </source>
</evidence>
<evidence type="ECO:0000313" key="12">
    <source>
        <dbReference type="Proteomes" id="UP000663828"/>
    </source>
</evidence>
<dbReference type="Proteomes" id="UP000663852">
    <property type="component" value="Unassembled WGS sequence"/>
</dbReference>
<keyword evidence="5 8" id="KW-0472">Membrane</keyword>
<sequence>MSFLADIQTGLTRYGMSTYLVFGNIGNIINVFVFYRKEYRKNSCSRYLLIASFINIFIINYGMIPTLYSLDHPNPELYLLAFCKLRLYLLHSALMISRSLVVFACLDRCALSCTSLYIRSYCQIKVAVRVIVCVIITWPIISLHIPILLTIQSGRCSTFGTYSFVYSIYSFLVAGTLPPTLMIIFGLKTMRNLRLIHNRVRTNDDVTYIRIRRRDYSLMIMLLWEVIVYIFSTTPYPIQTLYLTVTSNLAKTTLRLQIESFITYMAYSFLIYINSASTFYVYFCTSRNFRKECRRLFQRNSERTSLVTRNVPINRIANTIPQS</sequence>
<evidence type="ECO:0000256" key="2">
    <source>
        <dbReference type="ARBA" id="ARBA00022692"/>
    </source>
</evidence>
<feature type="transmembrane region" description="Helical" evidence="8">
    <location>
        <begin position="264"/>
        <end position="285"/>
    </location>
</feature>
<evidence type="ECO:0000259" key="9">
    <source>
        <dbReference type="PROSITE" id="PS50262"/>
    </source>
</evidence>
<dbReference type="Proteomes" id="UP000663828">
    <property type="component" value="Unassembled WGS sequence"/>
</dbReference>
<evidence type="ECO:0000313" key="13">
    <source>
        <dbReference type="Proteomes" id="UP000663852"/>
    </source>
</evidence>
<dbReference type="PANTHER" id="PTHR24243">
    <property type="entry name" value="G-PROTEIN COUPLED RECEPTOR"/>
    <property type="match status" value="1"/>
</dbReference>
<feature type="transmembrane region" description="Helical" evidence="8">
    <location>
        <begin position="163"/>
        <end position="187"/>
    </location>
</feature>
<dbReference type="OrthoDB" id="10014426at2759"/>
<dbReference type="AlphaFoldDB" id="A0A814USV7"/>
<organism evidence="11 13">
    <name type="scientific">Adineta ricciae</name>
    <name type="common">Rotifer</name>
    <dbReference type="NCBI Taxonomy" id="249248"/>
    <lineage>
        <taxon>Eukaryota</taxon>
        <taxon>Metazoa</taxon>
        <taxon>Spiralia</taxon>
        <taxon>Gnathifera</taxon>
        <taxon>Rotifera</taxon>
        <taxon>Eurotatoria</taxon>
        <taxon>Bdelloidea</taxon>
        <taxon>Adinetida</taxon>
        <taxon>Adinetidae</taxon>
        <taxon>Adineta</taxon>
    </lineage>
</organism>
<evidence type="ECO:0000256" key="6">
    <source>
        <dbReference type="ARBA" id="ARBA00023170"/>
    </source>
</evidence>
<keyword evidence="3 8" id="KW-1133">Transmembrane helix</keyword>
<dbReference type="InterPro" id="IPR017452">
    <property type="entry name" value="GPCR_Rhodpsn_7TM"/>
</dbReference>
<feature type="transmembrane region" description="Helical" evidence="8">
    <location>
        <begin position="218"/>
        <end position="238"/>
    </location>
</feature>
<feature type="transmembrane region" description="Helical" evidence="8">
    <location>
        <begin position="47"/>
        <end position="68"/>
    </location>
</feature>
<evidence type="ECO:0000313" key="11">
    <source>
        <dbReference type="EMBL" id="CAF1177425.1"/>
    </source>
</evidence>